<evidence type="ECO:0000313" key="3">
    <source>
        <dbReference type="Proteomes" id="UP000664940"/>
    </source>
</evidence>
<feature type="region of interest" description="Disordered" evidence="1">
    <location>
        <begin position="68"/>
        <end position="139"/>
    </location>
</feature>
<dbReference type="Proteomes" id="UP000664940">
    <property type="component" value="Unassembled WGS sequence"/>
</dbReference>
<reference evidence="2 3" key="1">
    <citation type="journal article" date="2020" name="Nature">
        <title>Six reference-quality genomes reveal evolution of bat adaptations.</title>
        <authorList>
            <person name="Jebb D."/>
            <person name="Huang Z."/>
            <person name="Pippel M."/>
            <person name="Hughes G.M."/>
            <person name="Lavrichenko K."/>
            <person name="Devanna P."/>
            <person name="Winkler S."/>
            <person name="Jermiin L.S."/>
            <person name="Skirmuntt E.C."/>
            <person name="Katzourakis A."/>
            <person name="Burkitt-Gray L."/>
            <person name="Ray D.A."/>
            <person name="Sullivan K.A.M."/>
            <person name="Roscito J.G."/>
            <person name="Kirilenko B.M."/>
            <person name="Davalos L.M."/>
            <person name="Corthals A.P."/>
            <person name="Power M.L."/>
            <person name="Jones G."/>
            <person name="Ransome R.D."/>
            <person name="Dechmann D.K.N."/>
            <person name="Locatelli A.G."/>
            <person name="Puechmaille S.J."/>
            <person name="Fedrigo O."/>
            <person name="Jarvis E.D."/>
            <person name="Hiller M."/>
            <person name="Vernes S.C."/>
            <person name="Myers E.W."/>
            <person name="Teeling E.C."/>
        </authorList>
    </citation>
    <scope>NUCLEOTIDE SEQUENCE [LARGE SCALE GENOMIC DNA]</scope>
    <source>
        <strain evidence="2">Bat1K_MPI-CBG_1</strain>
    </source>
</reference>
<name>A0A834DWF6_9CHIR</name>
<dbReference type="AlphaFoldDB" id="A0A834DWF6"/>
<organism evidence="2 3">
    <name type="scientific">Phyllostomus discolor</name>
    <name type="common">pale spear-nosed bat</name>
    <dbReference type="NCBI Taxonomy" id="89673"/>
    <lineage>
        <taxon>Eukaryota</taxon>
        <taxon>Metazoa</taxon>
        <taxon>Chordata</taxon>
        <taxon>Craniata</taxon>
        <taxon>Vertebrata</taxon>
        <taxon>Euteleostomi</taxon>
        <taxon>Mammalia</taxon>
        <taxon>Eutheria</taxon>
        <taxon>Laurasiatheria</taxon>
        <taxon>Chiroptera</taxon>
        <taxon>Yangochiroptera</taxon>
        <taxon>Phyllostomidae</taxon>
        <taxon>Phyllostominae</taxon>
        <taxon>Phyllostomus</taxon>
    </lineage>
</organism>
<feature type="compositionally biased region" description="Polar residues" evidence="1">
    <location>
        <begin position="68"/>
        <end position="78"/>
    </location>
</feature>
<feature type="compositionally biased region" description="Basic residues" evidence="1">
    <location>
        <begin position="129"/>
        <end position="139"/>
    </location>
</feature>
<accession>A0A834DWF6</accession>
<evidence type="ECO:0000256" key="1">
    <source>
        <dbReference type="SAM" id="MobiDB-lite"/>
    </source>
</evidence>
<sequence>MPTVPFSGKPLIEIVAANKRSSPQPCALKEGHLTTLASADKNRNPLVLAGLKHLVSAFGRQRFAFATASHSFPRQPESTHAPALRLQPPPYPHASCGGRGPVARETEGRQGATPTASAPGKAGCQAKPPGRRRRRKRGQ</sequence>
<gene>
    <name evidence="2" type="ORF">HJG60_011884</name>
</gene>
<dbReference type="EMBL" id="JABVXQ010000008">
    <property type="protein sequence ID" value="KAF6094789.1"/>
    <property type="molecule type" value="Genomic_DNA"/>
</dbReference>
<comment type="caution">
    <text evidence="2">The sequence shown here is derived from an EMBL/GenBank/DDBJ whole genome shotgun (WGS) entry which is preliminary data.</text>
</comment>
<evidence type="ECO:0000313" key="2">
    <source>
        <dbReference type="EMBL" id="KAF6094789.1"/>
    </source>
</evidence>
<protein>
    <submittedName>
        <fullName evidence="2">Uncharacterized protein</fullName>
    </submittedName>
</protein>
<proteinExistence type="predicted"/>